<evidence type="ECO:0000313" key="2">
    <source>
        <dbReference type="EMBL" id="KAJ9603645.1"/>
    </source>
</evidence>
<evidence type="ECO:0000259" key="1">
    <source>
        <dbReference type="Pfam" id="PF06985"/>
    </source>
</evidence>
<dbReference type="InterPro" id="IPR052895">
    <property type="entry name" value="HetReg/Transcr_Mod"/>
</dbReference>
<proteinExistence type="predicted"/>
<evidence type="ECO:0000313" key="3">
    <source>
        <dbReference type="Proteomes" id="UP001172673"/>
    </source>
</evidence>
<organism evidence="2 3">
    <name type="scientific">Cladophialophora chaetospira</name>
    <dbReference type="NCBI Taxonomy" id="386627"/>
    <lineage>
        <taxon>Eukaryota</taxon>
        <taxon>Fungi</taxon>
        <taxon>Dikarya</taxon>
        <taxon>Ascomycota</taxon>
        <taxon>Pezizomycotina</taxon>
        <taxon>Eurotiomycetes</taxon>
        <taxon>Chaetothyriomycetidae</taxon>
        <taxon>Chaetothyriales</taxon>
        <taxon>Herpotrichiellaceae</taxon>
        <taxon>Cladophialophora</taxon>
    </lineage>
</organism>
<dbReference type="InterPro" id="IPR010730">
    <property type="entry name" value="HET"/>
</dbReference>
<keyword evidence="3" id="KW-1185">Reference proteome</keyword>
<protein>
    <recommendedName>
        <fullName evidence="1">Heterokaryon incompatibility domain-containing protein</fullName>
    </recommendedName>
</protein>
<sequence>MKFVHQHLGPNDIRLLRILPDSSDEPLHCTLVHKPLPPFQRTQEGNVGPPFSSQHSDEGNVAPPYFFAISYTWGDPLPVHKIYINGDPCDIRHNLWLFLRRLRQKGFEGPFWADAICIDQEDDVEKSAQVTLMGRIFGIAYDVFVWLGEEADDCGEIMDAEEPTRFLPLPLSPINACSLPRLMADIRACDALLAFCRRPYWQRGWVVQEIGLAQGDIWVFCEPYIMDYVQLHHNIDDLVESIKFFARVCHEVNELAESNKTSKLDPASELSSSDHHSFISQNLTATIEESLRFNMPHDKHDRGSWNRDHSLFDLLVRYASKVCSDSRDKVYALMSMASDKILQHCGIKVDYTKSAEELFFDVLTLYREKRYEVETFASFGRSLMQSLGLSPGGLRQYLRKQGVDSGDAALIPDTYHPRQAIAAFECLGRCRVLAVVEPQSSTLALSPRALKVIGARVIDPYDTE</sequence>
<dbReference type="Pfam" id="PF06985">
    <property type="entry name" value="HET"/>
    <property type="match status" value="1"/>
</dbReference>
<dbReference type="EMBL" id="JAPDRK010000021">
    <property type="protein sequence ID" value="KAJ9603645.1"/>
    <property type="molecule type" value="Genomic_DNA"/>
</dbReference>
<accession>A0AA38WYT8</accession>
<dbReference type="AlphaFoldDB" id="A0AA38WYT8"/>
<gene>
    <name evidence="2" type="ORF">H2200_011831</name>
</gene>
<dbReference type="Proteomes" id="UP001172673">
    <property type="component" value="Unassembled WGS sequence"/>
</dbReference>
<name>A0AA38WYT8_9EURO</name>
<feature type="domain" description="Heterokaryon incompatibility" evidence="1">
    <location>
        <begin position="66"/>
        <end position="209"/>
    </location>
</feature>
<dbReference type="PANTHER" id="PTHR24148:SF73">
    <property type="entry name" value="HET DOMAIN PROTEIN (AFU_ORTHOLOGUE AFUA_8G01020)"/>
    <property type="match status" value="1"/>
</dbReference>
<reference evidence="2" key="1">
    <citation type="submission" date="2022-10" db="EMBL/GenBank/DDBJ databases">
        <title>Culturing micro-colonial fungi from biological soil crusts in the Mojave desert and describing Neophaeococcomyces mojavensis, and introducing the new genera and species Taxawa tesnikishii.</title>
        <authorList>
            <person name="Kurbessoian T."/>
            <person name="Stajich J.E."/>
        </authorList>
    </citation>
    <scope>NUCLEOTIDE SEQUENCE</scope>
    <source>
        <strain evidence="2">TK_41</strain>
    </source>
</reference>
<comment type="caution">
    <text evidence="2">The sequence shown here is derived from an EMBL/GenBank/DDBJ whole genome shotgun (WGS) entry which is preliminary data.</text>
</comment>
<dbReference type="PANTHER" id="PTHR24148">
    <property type="entry name" value="ANKYRIN REPEAT DOMAIN-CONTAINING PROTEIN 39 HOMOLOG-RELATED"/>
    <property type="match status" value="1"/>
</dbReference>